<gene>
    <name evidence="9" type="ORF">WH96_01025</name>
</gene>
<comment type="subcellular location">
    <subcellularLocation>
        <location evidence="1">Cell membrane</location>
        <topology evidence="1">Multi-pass membrane protein</topology>
    </subcellularLocation>
</comment>
<keyword evidence="6 8" id="KW-1133">Transmembrane helix</keyword>
<feature type="transmembrane region" description="Helical" evidence="8">
    <location>
        <begin position="54"/>
        <end position="72"/>
    </location>
</feature>
<feature type="transmembrane region" description="Helical" evidence="8">
    <location>
        <begin position="468"/>
        <end position="487"/>
    </location>
</feature>
<keyword evidence="5 8" id="KW-0812">Transmembrane</keyword>
<comment type="similarity">
    <text evidence="2">Belongs to the BCCT transporter (TC 2.A.15) family.</text>
</comment>
<dbReference type="RefSeq" id="WP_047762277.1">
    <property type="nucleotide sequence ID" value="NZ_LAQL01000002.1"/>
</dbReference>
<evidence type="ECO:0000256" key="2">
    <source>
        <dbReference type="ARBA" id="ARBA00005658"/>
    </source>
</evidence>
<feature type="transmembrane region" description="Helical" evidence="8">
    <location>
        <begin position="92"/>
        <end position="113"/>
    </location>
</feature>
<dbReference type="GO" id="GO:0022857">
    <property type="term" value="F:transmembrane transporter activity"/>
    <property type="evidence" value="ECO:0007669"/>
    <property type="project" value="InterPro"/>
</dbReference>
<feature type="transmembrane region" description="Helical" evidence="8">
    <location>
        <begin position="281"/>
        <end position="301"/>
    </location>
</feature>
<organism evidence="9 10">
    <name type="scientific">Kiloniella spongiae</name>
    <dbReference type="NCBI Taxonomy" id="1489064"/>
    <lineage>
        <taxon>Bacteria</taxon>
        <taxon>Pseudomonadati</taxon>
        <taxon>Pseudomonadota</taxon>
        <taxon>Alphaproteobacteria</taxon>
        <taxon>Rhodospirillales</taxon>
        <taxon>Kiloniellaceae</taxon>
        <taxon>Kiloniella</taxon>
    </lineage>
</organism>
<name>A0A0H2MIY6_9PROT</name>
<evidence type="ECO:0000313" key="9">
    <source>
        <dbReference type="EMBL" id="KLN62151.1"/>
    </source>
</evidence>
<feature type="transmembrane region" description="Helical" evidence="8">
    <location>
        <begin position="246"/>
        <end position="269"/>
    </location>
</feature>
<dbReference type="AlphaFoldDB" id="A0A0H2MIY6"/>
<evidence type="ECO:0000256" key="5">
    <source>
        <dbReference type="ARBA" id="ARBA00022692"/>
    </source>
</evidence>
<keyword evidence="3" id="KW-0813">Transport</keyword>
<dbReference type="GO" id="GO:0005886">
    <property type="term" value="C:plasma membrane"/>
    <property type="evidence" value="ECO:0007669"/>
    <property type="project" value="UniProtKB-SubCell"/>
</dbReference>
<proteinExistence type="inferred from homology"/>
<feature type="transmembrane region" description="Helical" evidence="8">
    <location>
        <begin position="187"/>
        <end position="208"/>
    </location>
</feature>
<dbReference type="NCBIfam" id="TIGR00842">
    <property type="entry name" value="bcct"/>
    <property type="match status" value="1"/>
</dbReference>
<evidence type="ECO:0000256" key="8">
    <source>
        <dbReference type="SAM" id="Phobius"/>
    </source>
</evidence>
<keyword evidence="10" id="KW-1185">Reference proteome</keyword>
<evidence type="ECO:0000256" key="6">
    <source>
        <dbReference type="ARBA" id="ARBA00022989"/>
    </source>
</evidence>
<feature type="transmembrane region" description="Helical" evidence="8">
    <location>
        <begin position="337"/>
        <end position="354"/>
    </location>
</feature>
<dbReference type="PANTHER" id="PTHR30047:SF7">
    <property type="entry name" value="HIGH-AFFINITY CHOLINE TRANSPORT PROTEIN"/>
    <property type="match status" value="1"/>
</dbReference>
<dbReference type="Pfam" id="PF02028">
    <property type="entry name" value="BCCT"/>
    <property type="match status" value="1"/>
</dbReference>
<feature type="transmembrane region" description="Helical" evidence="8">
    <location>
        <begin position="149"/>
        <end position="167"/>
    </location>
</feature>
<reference evidence="9 10" key="1">
    <citation type="submission" date="2015-03" db="EMBL/GenBank/DDBJ databases">
        <title>Genome Sequence of Kiloniella spongiae MEBiC09566, isolated from a marine sponge.</title>
        <authorList>
            <person name="Shao Z."/>
            <person name="Wang L."/>
            <person name="Li X."/>
        </authorList>
    </citation>
    <scope>NUCLEOTIDE SEQUENCE [LARGE SCALE GENOMIC DNA]</scope>
    <source>
        <strain evidence="9 10">MEBiC09566</strain>
    </source>
</reference>
<feature type="transmembrane region" description="Helical" evidence="8">
    <location>
        <begin position="21"/>
        <end position="42"/>
    </location>
</feature>
<sequence length="538" mass="58615">MRAKSGFLKGLNPTMAIWSKFLVFALVVMAFVATEGVGDFFTGINNFLVGTMKWYYLGIVASFLFFVIWLLFSRYGNLRLGKDSDRPEFSYFSWFAMLFGAGMGIGLVFWSIAEPIYHFQSNPFITEDASQTAEAAQVAMRITLFHWGLHPWAIYVIVALALAYFAYRKDLPLTIRSSLYPLIGDRIYGPIGHLADLLAVYGTVFGVATSLGLGVQQMATGLYEITGWGFWITETVTDGVTKTEPALVAMMVLIAIISGLATISVVSGVGKGVKILSEVNLWLSIAILAFFIAFGPTRYLLGSFLQNIGDYMGQVIPLSLWTNANDEASQWQGWWTAFYWGWWMSWAPFVGMFIARISRGRTIREFILGVLLVPTLLGAVWLTAFGGTALHIELFGDGGIVEAVQADLTSALYVTIAKMNAGFMGSIAAIVATILIATYFITSSDSGTLVVNTLLSMGDENPPTVHRVIWGLGEGFVAAALLMAGGLKALQAAAIAAALPFSIIMIFMMIGLVKSLRQEDLGIAYAQRGDRVSGSLID</sequence>
<dbReference type="EMBL" id="LAQL01000002">
    <property type="protein sequence ID" value="KLN62151.1"/>
    <property type="molecule type" value="Genomic_DNA"/>
</dbReference>
<evidence type="ECO:0000256" key="4">
    <source>
        <dbReference type="ARBA" id="ARBA00022475"/>
    </source>
</evidence>
<dbReference type="STRING" id="1489064.WH96_01025"/>
<evidence type="ECO:0000256" key="7">
    <source>
        <dbReference type="ARBA" id="ARBA00023136"/>
    </source>
</evidence>
<feature type="transmembrane region" description="Helical" evidence="8">
    <location>
        <begin position="421"/>
        <end position="441"/>
    </location>
</feature>
<accession>A0A0H2MIY6</accession>
<feature type="transmembrane region" description="Helical" evidence="8">
    <location>
        <begin position="493"/>
        <end position="513"/>
    </location>
</feature>
<feature type="transmembrane region" description="Helical" evidence="8">
    <location>
        <begin position="366"/>
        <end position="385"/>
    </location>
</feature>
<dbReference type="InterPro" id="IPR000060">
    <property type="entry name" value="BCCT_transptr"/>
</dbReference>
<keyword evidence="4" id="KW-1003">Cell membrane</keyword>
<protein>
    <submittedName>
        <fullName evidence="9">Choline transporter</fullName>
    </submittedName>
</protein>
<dbReference type="PATRIC" id="fig|1489064.4.peg.1122"/>
<evidence type="ECO:0000313" key="10">
    <source>
        <dbReference type="Proteomes" id="UP000035444"/>
    </source>
</evidence>
<keyword evidence="7 8" id="KW-0472">Membrane</keyword>
<dbReference type="PANTHER" id="PTHR30047">
    <property type="entry name" value="HIGH-AFFINITY CHOLINE TRANSPORT PROTEIN-RELATED"/>
    <property type="match status" value="1"/>
</dbReference>
<evidence type="ECO:0000256" key="1">
    <source>
        <dbReference type="ARBA" id="ARBA00004651"/>
    </source>
</evidence>
<dbReference type="Proteomes" id="UP000035444">
    <property type="component" value="Unassembled WGS sequence"/>
</dbReference>
<comment type="caution">
    <text evidence="9">The sequence shown here is derived from an EMBL/GenBank/DDBJ whole genome shotgun (WGS) entry which is preliminary data.</text>
</comment>
<evidence type="ECO:0000256" key="3">
    <source>
        <dbReference type="ARBA" id="ARBA00022448"/>
    </source>
</evidence>